<dbReference type="PANTHER" id="PTHR31672:SF2">
    <property type="entry name" value="F-BOX DOMAIN-CONTAINING PROTEIN"/>
    <property type="match status" value="1"/>
</dbReference>
<dbReference type="Pfam" id="PF12937">
    <property type="entry name" value="F-box-like"/>
    <property type="match status" value="1"/>
</dbReference>
<comment type="caution">
    <text evidence="2">The sequence shown here is derived from an EMBL/GenBank/DDBJ whole genome shotgun (WGS) entry which is preliminary data.</text>
</comment>
<evidence type="ECO:0000313" key="2">
    <source>
        <dbReference type="EMBL" id="KAK1565939.1"/>
    </source>
</evidence>
<dbReference type="Pfam" id="PF08268">
    <property type="entry name" value="FBA_3"/>
    <property type="match status" value="1"/>
</dbReference>
<organism evidence="2 3">
    <name type="scientific">Lolium multiflorum</name>
    <name type="common">Italian ryegrass</name>
    <name type="synonym">Lolium perenne subsp. multiflorum</name>
    <dbReference type="NCBI Taxonomy" id="4521"/>
    <lineage>
        <taxon>Eukaryota</taxon>
        <taxon>Viridiplantae</taxon>
        <taxon>Streptophyta</taxon>
        <taxon>Embryophyta</taxon>
        <taxon>Tracheophyta</taxon>
        <taxon>Spermatophyta</taxon>
        <taxon>Magnoliopsida</taxon>
        <taxon>Liliopsida</taxon>
        <taxon>Poales</taxon>
        <taxon>Poaceae</taxon>
        <taxon>BOP clade</taxon>
        <taxon>Pooideae</taxon>
        <taxon>Poodae</taxon>
        <taxon>Poeae</taxon>
        <taxon>Poeae Chloroplast Group 2 (Poeae type)</taxon>
        <taxon>Loliodinae</taxon>
        <taxon>Loliinae</taxon>
        <taxon>Lolium</taxon>
    </lineage>
</organism>
<dbReference type="Gene3D" id="1.20.1280.50">
    <property type="match status" value="1"/>
</dbReference>
<dbReference type="Proteomes" id="UP001231189">
    <property type="component" value="Unassembled WGS sequence"/>
</dbReference>
<evidence type="ECO:0000259" key="1">
    <source>
        <dbReference type="SMART" id="SM00256"/>
    </source>
</evidence>
<gene>
    <name evidence="2" type="ORF">QYE76_018114</name>
</gene>
<dbReference type="InterPro" id="IPR036047">
    <property type="entry name" value="F-box-like_dom_sf"/>
</dbReference>
<reference evidence="2" key="1">
    <citation type="submission" date="2023-07" db="EMBL/GenBank/DDBJ databases">
        <title>A chromosome-level genome assembly of Lolium multiflorum.</title>
        <authorList>
            <person name="Chen Y."/>
            <person name="Copetti D."/>
            <person name="Kolliker R."/>
            <person name="Studer B."/>
        </authorList>
    </citation>
    <scope>NUCLEOTIDE SEQUENCE</scope>
    <source>
        <strain evidence="2">02402/16</strain>
        <tissue evidence="2">Leaf</tissue>
    </source>
</reference>
<protein>
    <recommendedName>
        <fullName evidence="1">F-box domain-containing protein</fullName>
    </recommendedName>
</protein>
<dbReference type="SUPFAM" id="SSF81383">
    <property type="entry name" value="F-box domain"/>
    <property type="match status" value="1"/>
</dbReference>
<dbReference type="CDD" id="cd22157">
    <property type="entry name" value="F-box_AtFBW1-like"/>
    <property type="match status" value="1"/>
</dbReference>
<dbReference type="AlphaFoldDB" id="A0AAD8UXK0"/>
<proteinExistence type="predicted"/>
<accession>A0AAD8UXK0</accession>
<evidence type="ECO:0000313" key="3">
    <source>
        <dbReference type="Proteomes" id="UP001231189"/>
    </source>
</evidence>
<dbReference type="InterPro" id="IPR001810">
    <property type="entry name" value="F-box_dom"/>
</dbReference>
<name>A0AAD8UXK0_LOLMU</name>
<dbReference type="InterPro" id="IPR050796">
    <property type="entry name" value="SCF_F-box_component"/>
</dbReference>
<feature type="domain" description="F-box" evidence="1">
    <location>
        <begin position="22"/>
        <end position="63"/>
    </location>
</feature>
<keyword evidence="3" id="KW-1185">Reference proteome</keyword>
<dbReference type="SMART" id="SM00256">
    <property type="entry name" value="FBOX"/>
    <property type="match status" value="1"/>
</dbReference>
<dbReference type="EMBL" id="JAUUTY010000996">
    <property type="protein sequence ID" value="KAK1565939.1"/>
    <property type="molecule type" value="Genomic_DNA"/>
</dbReference>
<dbReference type="InterPro" id="IPR013187">
    <property type="entry name" value="F-box-assoc_dom_typ3"/>
</dbReference>
<dbReference type="PANTHER" id="PTHR31672">
    <property type="entry name" value="BNACNNG10540D PROTEIN"/>
    <property type="match status" value="1"/>
</dbReference>
<sequence length="403" mass="45596">MESHQATMPKAARATATRRGSLPDEIVIWEILVRLPAKPLLRCRAVCRAWRRITSARDFLLAHHDHQPSLAIFSGHNPWIRGVHYHSILAFDPRAATDNDRLHAVAQLDDVFYPQASCDGLLLLSKLGSIGSTSRLSICNPATHQHAPLPGPPWNFSTMGMYPHRPTGEYRLLLQRERCKVVPDLPPNKDQPGCYVLTLGSGQPPRYIGWPETASWIFNVPVRTHDCLHWYPVYYPESDSNPYDPACGIKFMVFDTIAESFREMHQPVVSNYSYIFDMGGTLSVYTHDHSAQVIDIHVLQNYESEVWDLKYRIKLPVAEIKSLVGDFDNYRDSDVISVDGGVLLLVTISEWLFHVDSDGKLVNSFYRGRDGLSMHGCRLKQSLVQHTFFPALEGYAVNASPFI</sequence>